<evidence type="ECO:0000256" key="4">
    <source>
        <dbReference type="ARBA" id="ARBA00022640"/>
    </source>
</evidence>
<dbReference type="SUPFAM" id="SSF103511">
    <property type="entry name" value="Chlorophyll a-b binding protein"/>
    <property type="match status" value="1"/>
</dbReference>
<organism evidence="6 7">
    <name type="scientific">Triparma laevis f. longispina</name>
    <dbReference type="NCBI Taxonomy" id="1714387"/>
    <lineage>
        <taxon>Eukaryota</taxon>
        <taxon>Sar</taxon>
        <taxon>Stramenopiles</taxon>
        <taxon>Ochrophyta</taxon>
        <taxon>Bolidophyceae</taxon>
        <taxon>Parmales</taxon>
        <taxon>Triparmaceae</taxon>
        <taxon>Triparma</taxon>
    </lineage>
</organism>
<dbReference type="AlphaFoldDB" id="A0A9W7CAQ6"/>
<feature type="chain" id="PRO_5040938965" evidence="5">
    <location>
        <begin position="16"/>
        <end position="212"/>
    </location>
</feature>
<evidence type="ECO:0000256" key="1">
    <source>
        <dbReference type="ARBA" id="ARBA00004229"/>
    </source>
</evidence>
<name>A0A9W7CAQ6_9STRA</name>
<dbReference type="Gene3D" id="1.10.3460.10">
    <property type="entry name" value="Chlorophyll a/b binding protein domain"/>
    <property type="match status" value="1"/>
</dbReference>
<keyword evidence="3" id="KW-0150">Chloroplast</keyword>
<dbReference type="Pfam" id="PF00504">
    <property type="entry name" value="Chloroa_b-bind"/>
    <property type="match status" value="1"/>
</dbReference>
<reference evidence="7" key="1">
    <citation type="journal article" date="2023" name="Commun. Biol.">
        <title>Genome analysis of Parmales, the sister group of diatoms, reveals the evolutionary specialization of diatoms from phago-mixotrophs to photoautotrophs.</title>
        <authorList>
            <person name="Ban H."/>
            <person name="Sato S."/>
            <person name="Yoshikawa S."/>
            <person name="Yamada K."/>
            <person name="Nakamura Y."/>
            <person name="Ichinomiya M."/>
            <person name="Sato N."/>
            <person name="Blanc-Mathieu R."/>
            <person name="Endo H."/>
            <person name="Kuwata A."/>
            <person name="Ogata H."/>
        </authorList>
    </citation>
    <scope>NUCLEOTIDE SEQUENCE [LARGE SCALE GENOMIC DNA]</scope>
    <source>
        <strain evidence="7">NIES 3700</strain>
    </source>
</reference>
<evidence type="ECO:0000256" key="2">
    <source>
        <dbReference type="ARBA" id="ARBA00005933"/>
    </source>
</evidence>
<dbReference type="EMBL" id="BRXW01000042">
    <property type="protein sequence ID" value="GMI02323.1"/>
    <property type="molecule type" value="Genomic_DNA"/>
</dbReference>
<dbReference type="Proteomes" id="UP001165122">
    <property type="component" value="Unassembled WGS sequence"/>
</dbReference>
<keyword evidence="4" id="KW-0934">Plastid</keyword>
<evidence type="ECO:0000313" key="6">
    <source>
        <dbReference type="EMBL" id="GMI02323.1"/>
    </source>
</evidence>
<accession>A0A9W7CAQ6</accession>
<comment type="subcellular location">
    <subcellularLocation>
        <location evidence="1">Plastid</location>
        <location evidence="1">Chloroplast</location>
    </subcellularLocation>
</comment>
<dbReference type="GO" id="GO:0009507">
    <property type="term" value="C:chloroplast"/>
    <property type="evidence" value="ECO:0007669"/>
    <property type="project" value="UniProtKB-SubCell"/>
</dbReference>
<sequence>MKLALLATLLASASAFAPLPVSKPSTSLNVNELEIGVTAPLGVFDPFNQLTLFPEKFERRRAVERKHGRISMVAVVGMLVHNAGLELPGMISPSNNLAFSDIPDGFTGIFAVPTLGLLQILLVAGFMEGGIWPASDYSGDYGTGYLGKTLQGEELKFKLDMELNQGRAAMLGITGAMIQEGIQGQTLAEHIATGNDSLFGPAHGSILIPGII</sequence>
<dbReference type="InterPro" id="IPR022796">
    <property type="entry name" value="Chloroa_b-bind"/>
</dbReference>
<evidence type="ECO:0000256" key="3">
    <source>
        <dbReference type="ARBA" id="ARBA00022528"/>
    </source>
</evidence>
<keyword evidence="5" id="KW-0732">Signal</keyword>
<keyword evidence="7" id="KW-1185">Reference proteome</keyword>
<comment type="caution">
    <text evidence="6">The sequence shown here is derived from an EMBL/GenBank/DDBJ whole genome shotgun (WGS) entry which is preliminary data.</text>
</comment>
<feature type="signal peptide" evidence="5">
    <location>
        <begin position="1"/>
        <end position="15"/>
    </location>
</feature>
<evidence type="ECO:0000313" key="7">
    <source>
        <dbReference type="Proteomes" id="UP001165122"/>
    </source>
</evidence>
<gene>
    <name evidence="6" type="ORF">TrLO_g7414</name>
</gene>
<dbReference type="OrthoDB" id="405870at2759"/>
<proteinExistence type="inferred from homology"/>
<protein>
    <submittedName>
        <fullName evidence="6">Uncharacterized protein</fullName>
    </submittedName>
</protein>
<comment type="similarity">
    <text evidence="2">Belongs to the fucoxanthin chlorophyll protein family.</text>
</comment>
<evidence type="ECO:0000256" key="5">
    <source>
        <dbReference type="SAM" id="SignalP"/>
    </source>
</evidence>